<comment type="caution">
    <text evidence="1">The sequence shown here is derived from an EMBL/GenBank/DDBJ whole genome shotgun (WGS) entry which is preliminary data.</text>
</comment>
<accession>A0ABM8UIK8</accession>
<dbReference type="PANTHER" id="PTHR41317">
    <property type="entry name" value="PD-(D_E)XK NUCLEASE FAMILY TRANSPOSASE"/>
    <property type="match status" value="1"/>
</dbReference>
<sequence length="279" mass="32734">MHLAKPGRFIDPFTDFGFKRIFGSEPNKDLLIDFLNQLFAGEKYIIDLTYDKTEQNGPLSADRKVIFDLLCTGADGEQFIIEMQRIRQEFFKDRCLYYVASLIRDQVPISTKSWNYRLKPVYLIGIMDFCFDETDRHFISKVMLKDDKGKAFYDKLTFIYVEIPKFKKREEELNSELDNWLFLLKHMNNIDKLPLFLRRPIFKKLFDIAEVSNLNKQDKMAYDASVKQARDLYATKETAWNDGVMASKRETAKKMKEKGLSDELIMEVTGLSESQLAML</sequence>
<keyword evidence="2" id="KW-1185">Reference proteome</keyword>
<dbReference type="RefSeq" id="WP_215231516.1">
    <property type="nucleotide sequence ID" value="NZ_CAJRAU010000001.1"/>
</dbReference>
<dbReference type="EMBL" id="CAJRAU010000001">
    <property type="protein sequence ID" value="CAG5067329.1"/>
    <property type="molecule type" value="Genomic_DNA"/>
</dbReference>
<dbReference type="Proteomes" id="UP000679725">
    <property type="component" value="Unassembled WGS sequence"/>
</dbReference>
<dbReference type="Pfam" id="PF12784">
    <property type="entry name" value="PDDEXK_2"/>
    <property type="match status" value="1"/>
</dbReference>
<evidence type="ECO:0000313" key="1">
    <source>
        <dbReference type="EMBL" id="CAG5067329.1"/>
    </source>
</evidence>
<reference evidence="1 2" key="1">
    <citation type="submission" date="2021-04" db="EMBL/GenBank/DDBJ databases">
        <authorList>
            <person name="Rodrigo-Torres L."/>
            <person name="Arahal R. D."/>
            <person name="Lucena T."/>
        </authorList>
    </citation>
    <scope>NUCLEOTIDE SEQUENCE [LARGE SCALE GENOMIC DNA]</scope>
    <source>
        <strain evidence="1 2">CECT 9623</strain>
    </source>
</reference>
<name>A0ABM8UIK8_9BACT</name>
<dbReference type="InterPro" id="IPR010106">
    <property type="entry name" value="RpnA"/>
</dbReference>
<protein>
    <recommendedName>
        <fullName evidence="3">Rpn family recombination-promoting nuclease/putative transposase</fullName>
    </recommendedName>
</protein>
<proteinExistence type="predicted"/>
<dbReference type="PANTHER" id="PTHR41317:SF1">
    <property type="entry name" value="PD-(D_E)XK NUCLEASE FAMILY TRANSPOSASE"/>
    <property type="match status" value="1"/>
</dbReference>
<evidence type="ECO:0008006" key="3">
    <source>
        <dbReference type="Google" id="ProtNLM"/>
    </source>
</evidence>
<evidence type="ECO:0000313" key="2">
    <source>
        <dbReference type="Proteomes" id="UP000679725"/>
    </source>
</evidence>
<organism evidence="1 2">
    <name type="scientific">Dyadobacter linearis</name>
    <dbReference type="NCBI Taxonomy" id="2823330"/>
    <lineage>
        <taxon>Bacteria</taxon>
        <taxon>Pseudomonadati</taxon>
        <taxon>Bacteroidota</taxon>
        <taxon>Cytophagia</taxon>
        <taxon>Cytophagales</taxon>
        <taxon>Spirosomataceae</taxon>
        <taxon>Dyadobacter</taxon>
    </lineage>
</organism>
<gene>
    <name evidence="1" type="ORF">DYBT9623_00049</name>
</gene>
<dbReference type="NCBIfam" id="TIGR01784">
    <property type="entry name" value="T_den_put_tspse"/>
    <property type="match status" value="1"/>
</dbReference>